<organism evidence="1 2">
    <name type="scientific">Elysia marginata</name>
    <dbReference type="NCBI Taxonomy" id="1093978"/>
    <lineage>
        <taxon>Eukaryota</taxon>
        <taxon>Metazoa</taxon>
        <taxon>Spiralia</taxon>
        <taxon>Lophotrochozoa</taxon>
        <taxon>Mollusca</taxon>
        <taxon>Gastropoda</taxon>
        <taxon>Heterobranchia</taxon>
        <taxon>Euthyneura</taxon>
        <taxon>Panpulmonata</taxon>
        <taxon>Sacoglossa</taxon>
        <taxon>Placobranchoidea</taxon>
        <taxon>Plakobranchidae</taxon>
        <taxon>Elysia</taxon>
    </lineage>
</organism>
<name>A0AAV4JDM1_9GAST</name>
<dbReference type="AlphaFoldDB" id="A0AAV4JDM1"/>
<dbReference type="EMBL" id="BMAT01010142">
    <property type="protein sequence ID" value="GFS20928.1"/>
    <property type="molecule type" value="Genomic_DNA"/>
</dbReference>
<keyword evidence="2" id="KW-1185">Reference proteome</keyword>
<reference evidence="1 2" key="1">
    <citation type="journal article" date="2021" name="Elife">
        <title>Chloroplast acquisition without the gene transfer in kleptoplastic sea slugs, Plakobranchus ocellatus.</title>
        <authorList>
            <person name="Maeda T."/>
            <person name="Takahashi S."/>
            <person name="Yoshida T."/>
            <person name="Shimamura S."/>
            <person name="Takaki Y."/>
            <person name="Nagai Y."/>
            <person name="Toyoda A."/>
            <person name="Suzuki Y."/>
            <person name="Arimoto A."/>
            <person name="Ishii H."/>
            <person name="Satoh N."/>
            <person name="Nishiyama T."/>
            <person name="Hasebe M."/>
            <person name="Maruyama T."/>
            <person name="Minagawa J."/>
            <person name="Obokata J."/>
            <person name="Shigenobu S."/>
        </authorList>
    </citation>
    <scope>NUCLEOTIDE SEQUENCE [LARGE SCALE GENOMIC DNA]</scope>
</reference>
<sequence length="91" mass="10449">MEAWKLRRLTRTLSWLAAGRRWRGVETLVNLEEIGREWGSQLLRGGSFIHPPASLAVDSAMMNFQVSQRRHWGQLKACPHCDVRSACVHHT</sequence>
<dbReference type="Proteomes" id="UP000762676">
    <property type="component" value="Unassembled WGS sequence"/>
</dbReference>
<gene>
    <name evidence="1" type="ORF">ElyMa_005069400</name>
</gene>
<evidence type="ECO:0000313" key="2">
    <source>
        <dbReference type="Proteomes" id="UP000762676"/>
    </source>
</evidence>
<comment type="caution">
    <text evidence="1">The sequence shown here is derived from an EMBL/GenBank/DDBJ whole genome shotgun (WGS) entry which is preliminary data.</text>
</comment>
<evidence type="ECO:0000313" key="1">
    <source>
        <dbReference type="EMBL" id="GFS20928.1"/>
    </source>
</evidence>
<protein>
    <submittedName>
        <fullName evidence="1">Uncharacterized protein</fullName>
    </submittedName>
</protein>
<accession>A0AAV4JDM1</accession>
<proteinExistence type="predicted"/>